<keyword evidence="4" id="KW-1185">Reference proteome</keyword>
<gene>
    <name evidence="3" type="ordered locus">UWK_02530</name>
</gene>
<keyword evidence="1" id="KW-0472">Membrane</keyword>
<protein>
    <submittedName>
        <fullName evidence="3">HTH domain-containing putative transcriptional regulator</fullName>
    </submittedName>
</protein>
<feature type="transmembrane region" description="Helical" evidence="1">
    <location>
        <begin position="340"/>
        <end position="362"/>
    </location>
</feature>
<keyword evidence="1" id="KW-0812">Transmembrane</keyword>
<proteinExistence type="predicted"/>
<evidence type="ECO:0000256" key="1">
    <source>
        <dbReference type="SAM" id="Phobius"/>
    </source>
</evidence>
<dbReference type="InterPro" id="IPR007421">
    <property type="entry name" value="Schlafen_AlbA_2_dom"/>
</dbReference>
<dbReference type="AlphaFoldDB" id="M1PRT7"/>
<sequence>MPIFSTLSGLIRGCPRNIKRRLLRDILLILFVISGAILTIVMLQGVKTQREVSTSIIGKANLLVAAHFQSYTDPLTNILRILGKWGEAGLFNMQTPEILASQFQALMEIQQTIHSISIADTNENCFQLSHHNDEWLVDESHKSNATTSRLVDGKIEGQETVNERRYTMSTANWFQGAMLTPSSTKFFMTEPYLQKTTGDTVITASLQWKIRNSKDGNHVSGVSFTTQSLMTFLEDLQITPNGRIVLYDKEGIPLNSSGKDRLNKIVSASVEEVSLSEQLLSTVGTLLRTNRQQTTQPLSIRNGGKNWWLGFSQLHESNPDIWVAVIIPADDIFSDLHRQWIRFALLVGSIFLLAVLMTVLLVRKYSYQLKDLPQQHINTQSYETEVAALIRAGESTTLEFKSTMRTNLNSGRPGKEIEVAWLKTVVGFMNSDGGILLIGVDDSGTILGTEADNFDNEDKCRLHFKNLLNTHIGAEFTRFIHLKIAIIKDKTICIVECERVRRPVFLSIGRQEDFYIRSGPSSIKLSMSQMIKYLSER</sequence>
<dbReference type="Gene3D" id="3.30.950.30">
    <property type="entry name" value="Schlafen, AAA domain"/>
    <property type="match status" value="1"/>
</dbReference>
<reference evidence="4" key="1">
    <citation type="journal article" date="2013" name="Stand. Genomic Sci.">
        <title>Complete genome sequence of Desulfocapsa sulfexigens, a marine deltaproteobacterium specialized in disproportionating inorganic sulfur compounds.</title>
        <authorList>
            <person name="Finster K.W."/>
            <person name="Kjeldsen K.U."/>
            <person name="Kube M."/>
            <person name="Reinhardt R."/>
            <person name="Mussmann M."/>
            <person name="Amann R."/>
            <person name="Schreiber L."/>
        </authorList>
    </citation>
    <scope>NUCLEOTIDE SEQUENCE [LARGE SCALE GENOMIC DNA]</scope>
    <source>
        <strain evidence="4">DSM 10523 / SB164P1</strain>
    </source>
</reference>
<feature type="transmembrane region" description="Helical" evidence="1">
    <location>
        <begin position="26"/>
        <end position="46"/>
    </location>
</feature>
<dbReference type="RefSeq" id="WP_015404752.1">
    <property type="nucleotide sequence ID" value="NC_020304.1"/>
</dbReference>
<name>M1PRT7_DESSD</name>
<evidence type="ECO:0000259" key="2">
    <source>
        <dbReference type="Pfam" id="PF04326"/>
    </source>
</evidence>
<keyword evidence="1" id="KW-1133">Transmembrane helix</keyword>
<dbReference type="Proteomes" id="UP000011721">
    <property type="component" value="Chromosome"/>
</dbReference>
<dbReference type="InterPro" id="IPR038461">
    <property type="entry name" value="Schlafen_AlbA_2_dom_sf"/>
</dbReference>
<feature type="domain" description="Schlafen AlbA-2" evidence="2">
    <location>
        <begin position="394"/>
        <end position="525"/>
    </location>
</feature>
<dbReference type="STRING" id="1167006.UWK_02530"/>
<evidence type="ECO:0000313" key="4">
    <source>
        <dbReference type="Proteomes" id="UP000011721"/>
    </source>
</evidence>
<organism evidence="3 4">
    <name type="scientific">Desulfocapsa sulfexigens (strain DSM 10523 / SB164P1)</name>
    <dbReference type="NCBI Taxonomy" id="1167006"/>
    <lineage>
        <taxon>Bacteria</taxon>
        <taxon>Pseudomonadati</taxon>
        <taxon>Thermodesulfobacteriota</taxon>
        <taxon>Desulfobulbia</taxon>
        <taxon>Desulfobulbales</taxon>
        <taxon>Desulfocapsaceae</taxon>
        <taxon>Desulfocapsa</taxon>
    </lineage>
</organism>
<dbReference type="PANTHER" id="PTHR30595">
    <property type="entry name" value="GLPR-RELATED TRANSCRIPTIONAL REPRESSOR"/>
    <property type="match status" value="1"/>
</dbReference>
<dbReference type="Gene3D" id="3.30.450.20">
    <property type="entry name" value="PAS domain"/>
    <property type="match status" value="2"/>
</dbReference>
<evidence type="ECO:0000313" key="3">
    <source>
        <dbReference type="EMBL" id="AGF79066.1"/>
    </source>
</evidence>
<dbReference type="Pfam" id="PF04326">
    <property type="entry name" value="SLFN_AlbA_2"/>
    <property type="match status" value="1"/>
</dbReference>
<dbReference type="OrthoDB" id="9798761at2"/>
<dbReference type="PANTHER" id="PTHR30595:SF6">
    <property type="entry name" value="SCHLAFEN ALBA-2 DOMAIN-CONTAINING PROTEIN"/>
    <property type="match status" value="1"/>
</dbReference>
<dbReference type="KEGG" id="dsf:UWK_02530"/>
<dbReference type="HOGENOM" id="CLU_524510_0_0_7"/>
<dbReference type="eggNOG" id="COG2865">
    <property type="taxonomic scope" value="Bacteria"/>
</dbReference>
<accession>M1PRT7</accession>
<dbReference type="EMBL" id="CP003985">
    <property type="protein sequence ID" value="AGF79066.1"/>
    <property type="molecule type" value="Genomic_DNA"/>
</dbReference>